<name>A0A414KKK3_9FIRM</name>
<dbReference type="RefSeq" id="WP_046438181.1">
    <property type="nucleotide sequence ID" value="NZ_JAQEBC010000016.1"/>
</dbReference>
<organism evidence="2 3">
    <name type="scientific">Blautia obeum</name>
    <dbReference type="NCBI Taxonomy" id="40520"/>
    <lineage>
        <taxon>Bacteria</taxon>
        <taxon>Bacillati</taxon>
        <taxon>Bacillota</taxon>
        <taxon>Clostridia</taxon>
        <taxon>Lachnospirales</taxon>
        <taxon>Lachnospiraceae</taxon>
        <taxon>Blautia</taxon>
    </lineage>
</organism>
<feature type="transmembrane region" description="Helical" evidence="1">
    <location>
        <begin position="12"/>
        <end position="34"/>
    </location>
</feature>
<keyword evidence="1" id="KW-0812">Transmembrane</keyword>
<accession>A0A414KKK3</accession>
<protein>
    <submittedName>
        <fullName evidence="2">Uncharacterized protein</fullName>
    </submittedName>
</protein>
<dbReference type="EMBL" id="QSKO01000003">
    <property type="protein sequence ID" value="RHE77384.1"/>
    <property type="molecule type" value="Genomic_DNA"/>
</dbReference>
<evidence type="ECO:0000256" key="1">
    <source>
        <dbReference type="SAM" id="Phobius"/>
    </source>
</evidence>
<reference evidence="2 3" key="1">
    <citation type="submission" date="2018-08" db="EMBL/GenBank/DDBJ databases">
        <title>A genome reference for cultivated species of the human gut microbiota.</title>
        <authorList>
            <person name="Zou Y."/>
            <person name="Xue W."/>
            <person name="Luo G."/>
        </authorList>
    </citation>
    <scope>NUCLEOTIDE SEQUENCE [LARGE SCALE GENOMIC DNA]</scope>
    <source>
        <strain evidence="2 3">AM27-32LB</strain>
    </source>
</reference>
<dbReference type="Proteomes" id="UP000283928">
    <property type="component" value="Unassembled WGS sequence"/>
</dbReference>
<keyword evidence="1" id="KW-1133">Transmembrane helix</keyword>
<proteinExistence type="predicted"/>
<comment type="caution">
    <text evidence="2">The sequence shown here is derived from an EMBL/GenBank/DDBJ whole genome shotgun (WGS) entry which is preliminary data.</text>
</comment>
<keyword evidence="1" id="KW-0472">Membrane</keyword>
<gene>
    <name evidence="2" type="ORF">DW723_03125</name>
</gene>
<dbReference type="AlphaFoldDB" id="A0A414KKK3"/>
<evidence type="ECO:0000313" key="3">
    <source>
        <dbReference type="Proteomes" id="UP000283928"/>
    </source>
</evidence>
<sequence>MELLNFLKQIPFPVLLVAVLILLVVTLVIAFQYAKHKGLEGIREQVYQLILKAEHMYKESGTGQQKLKWVVQQARGLLPKWLQVIMSEDALLKIIDVWFCGVKDLLDDGKINGSQKEGA</sequence>
<evidence type="ECO:0000313" key="2">
    <source>
        <dbReference type="EMBL" id="RHE77384.1"/>
    </source>
</evidence>